<dbReference type="Pfam" id="PF03798">
    <property type="entry name" value="TRAM_LAG1_CLN8"/>
    <property type="match status" value="1"/>
</dbReference>
<evidence type="ECO:0000256" key="4">
    <source>
        <dbReference type="ARBA" id="ARBA00023136"/>
    </source>
</evidence>
<dbReference type="GO" id="GO:0016020">
    <property type="term" value="C:membrane"/>
    <property type="evidence" value="ECO:0007669"/>
    <property type="project" value="UniProtKB-SubCell"/>
</dbReference>
<comment type="subcellular location">
    <subcellularLocation>
        <location evidence="1">Membrane</location>
        <topology evidence="1">Multi-pass membrane protein</topology>
    </subcellularLocation>
</comment>
<feature type="transmembrane region" description="Helical" evidence="6">
    <location>
        <begin position="86"/>
        <end position="108"/>
    </location>
</feature>
<reference evidence="8" key="2">
    <citation type="submission" date="2020-07" db="EMBL/GenBank/DDBJ databases">
        <authorList>
            <person name="Vera ALvarez R."/>
            <person name="Arias-Moreno D.M."/>
            <person name="Jimenez-Jacinto V."/>
            <person name="Jimenez-Bremont J.F."/>
            <person name="Swaminathan K."/>
            <person name="Moose S.P."/>
            <person name="Guerrero-Gonzalez M.L."/>
            <person name="Marino-Ramirez L."/>
            <person name="Landsman D."/>
            <person name="Rodriguez-Kessler M."/>
            <person name="Delgado-Sanchez P."/>
        </authorList>
    </citation>
    <scope>NUCLEOTIDE SEQUENCE</scope>
    <source>
        <tissue evidence="8">Cladode</tissue>
    </source>
</reference>
<dbReference type="PROSITE" id="PS50922">
    <property type="entry name" value="TLC"/>
    <property type="match status" value="1"/>
</dbReference>
<keyword evidence="3 6" id="KW-1133">Transmembrane helix</keyword>
<evidence type="ECO:0000256" key="1">
    <source>
        <dbReference type="ARBA" id="ARBA00004141"/>
    </source>
</evidence>
<proteinExistence type="predicted"/>
<feature type="domain" description="TLC" evidence="7">
    <location>
        <begin position="46"/>
        <end position="250"/>
    </location>
</feature>
<dbReference type="PANTHER" id="PTHR31766:SF2">
    <property type="entry name" value="GLABROUS1 ENHANCER-BINDING PROTEIN-LIKE 2"/>
    <property type="match status" value="1"/>
</dbReference>
<protein>
    <recommendedName>
        <fullName evidence="7">TLC domain-containing protein</fullName>
    </recommendedName>
</protein>
<sequence length="258" mass="29801">MGSALEFRIQSMPVPVPIPPFFIFFAFFLLLYIVAYIFVFKNWTSKLRPEASSCFISLFHGTPAAILATCSLLSNPHPQSFASPNTPFQNVVLEYSIAYFTMDLIHYIIFFPREILFISHHLATLFVFLTCRYAVSYGAFSILVLLVLAEVTSFLQNLWTLANVRRFDNEFAAKMYAVLSLPFYVLYTIVRGFLGPMFVYRMAAFYVSGGADGLIPRWVWVSWICVVATAIMVSILWIWNLWVDWIKERSRELEKKIE</sequence>
<feature type="transmembrane region" description="Helical" evidence="6">
    <location>
        <begin position="20"/>
        <end position="39"/>
    </location>
</feature>
<feature type="transmembrane region" description="Helical" evidence="6">
    <location>
        <begin position="115"/>
        <end position="135"/>
    </location>
</feature>
<organism evidence="8">
    <name type="scientific">Opuntia streptacantha</name>
    <name type="common">Prickly pear cactus</name>
    <name type="synonym">Opuntia cardona</name>
    <dbReference type="NCBI Taxonomy" id="393608"/>
    <lineage>
        <taxon>Eukaryota</taxon>
        <taxon>Viridiplantae</taxon>
        <taxon>Streptophyta</taxon>
        <taxon>Embryophyta</taxon>
        <taxon>Tracheophyta</taxon>
        <taxon>Spermatophyta</taxon>
        <taxon>Magnoliopsida</taxon>
        <taxon>eudicotyledons</taxon>
        <taxon>Gunneridae</taxon>
        <taxon>Pentapetalae</taxon>
        <taxon>Caryophyllales</taxon>
        <taxon>Cactineae</taxon>
        <taxon>Cactaceae</taxon>
        <taxon>Opuntioideae</taxon>
        <taxon>Opuntia</taxon>
    </lineage>
</organism>
<dbReference type="EMBL" id="GISG01076981">
    <property type="protein sequence ID" value="MBA4631237.1"/>
    <property type="molecule type" value="Transcribed_RNA"/>
</dbReference>
<feature type="transmembrane region" description="Helical" evidence="6">
    <location>
        <begin position="51"/>
        <end position="74"/>
    </location>
</feature>
<evidence type="ECO:0000256" key="6">
    <source>
        <dbReference type="SAM" id="Phobius"/>
    </source>
</evidence>
<evidence type="ECO:0000259" key="7">
    <source>
        <dbReference type="PROSITE" id="PS50922"/>
    </source>
</evidence>
<dbReference type="PANTHER" id="PTHR31766">
    <property type="entry name" value="GLABROUS1 ENHANCER-BINDING PROTEIN-LIKE 2"/>
    <property type="match status" value="1"/>
</dbReference>
<evidence type="ECO:0000256" key="5">
    <source>
        <dbReference type="PROSITE-ProRule" id="PRU00205"/>
    </source>
</evidence>
<dbReference type="InterPro" id="IPR006634">
    <property type="entry name" value="TLC-dom"/>
</dbReference>
<dbReference type="SMART" id="SM00724">
    <property type="entry name" value="TLC"/>
    <property type="match status" value="1"/>
</dbReference>
<accession>A0A7C8Z0N1</accession>
<feature type="transmembrane region" description="Helical" evidence="6">
    <location>
        <begin position="141"/>
        <end position="164"/>
    </location>
</feature>
<dbReference type="AlphaFoldDB" id="A0A7C8Z0N1"/>
<evidence type="ECO:0000256" key="2">
    <source>
        <dbReference type="ARBA" id="ARBA00022692"/>
    </source>
</evidence>
<evidence type="ECO:0000256" key="3">
    <source>
        <dbReference type="ARBA" id="ARBA00022989"/>
    </source>
</evidence>
<evidence type="ECO:0000313" key="8">
    <source>
        <dbReference type="EMBL" id="MBA4631237.1"/>
    </source>
</evidence>
<dbReference type="InterPro" id="IPR040327">
    <property type="entry name" value="At5g14285-like"/>
</dbReference>
<keyword evidence="2 5" id="KW-0812">Transmembrane</keyword>
<feature type="transmembrane region" description="Helical" evidence="6">
    <location>
        <begin position="220"/>
        <end position="242"/>
    </location>
</feature>
<feature type="transmembrane region" description="Helical" evidence="6">
    <location>
        <begin position="176"/>
        <end position="200"/>
    </location>
</feature>
<keyword evidence="4 5" id="KW-0472">Membrane</keyword>
<reference evidence="8" key="1">
    <citation type="journal article" date="2013" name="J. Plant Res.">
        <title>Effect of fungi and light on seed germination of three Opuntia species from semiarid lands of central Mexico.</title>
        <authorList>
            <person name="Delgado-Sanchez P."/>
            <person name="Jimenez-Bremont J.F."/>
            <person name="Guerrero-Gonzalez Mde L."/>
            <person name="Flores J."/>
        </authorList>
    </citation>
    <scope>NUCLEOTIDE SEQUENCE</scope>
    <source>
        <tissue evidence="8">Cladode</tissue>
    </source>
</reference>
<name>A0A7C8Z0N1_OPUST</name>